<dbReference type="EMBL" id="JARJCM010000493">
    <property type="protein sequence ID" value="KAJ7016508.1"/>
    <property type="molecule type" value="Genomic_DNA"/>
</dbReference>
<organism evidence="1 2">
    <name type="scientific">Mycena alexandri</name>
    <dbReference type="NCBI Taxonomy" id="1745969"/>
    <lineage>
        <taxon>Eukaryota</taxon>
        <taxon>Fungi</taxon>
        <taxon>Dikarya</taxon>
        <taxon>Basidiomycota</taxon>
        <taxon>Agaricomycotina</taxon>
        <taxon>Agaricomycetes</taxon>
        <taxon>Agaricomycetidae</taxon>
        <taxon>Agaricales</taxon>
        <taxon>Marasmiineae</taxon>
        <taxon>Mycenaceae</taxon>
        <taxon>Mycena</taxon>
    </lineage>
</organism>
<keyword evidence="2" id="KW-1185">Reference proteome</keyword>
<gene>
    <name evidence="1" type="ORF">C8F04DRAFT_981375</name>
</gene>
<evidence type="ECO:0000313" key="2">
    <source>
        <dbReference type="Proteomes" id="UP001218188"/>
    </source>
</evidence>
<dbReference type="Proteomes" id="UP001218188">
    <property type="component" value="Unassembled WGS sequence"/>
</dbReference>
<evidence type="ECO:0008006" key="3">
    <source>
        <dbReference type="Google" id="ProtNLM"/>
    </source>
</evidence>
<evidence type="ECO:0000313" key="1">
    <source>
        <dbReference type="EMBL" id="KAJ7016508.1"/>
    </source>
</evidence>
<proteinExistence type="predicted"/>
<protein>
    <recommendedName>
        <fullName evidence="3">Reverse transcriptase zinc-binding domain-containing protein</fullName>
    </recommendedName>
</protein>
<reference evidence="1" key="1">
    <citation type="submission" date="2023-03" db="EMBL/GenBank/DDBJ databases">
        <title>Massive genome expansion in bonnet fungi (Mycena s.s.) driven by repeated elements and novel gene families across ecological guilds.</title>
        <authorList>
            <consortium name="Lawrence Berkeley National Laboratory"/>
            <person name="Harder C.B."/>
            <person name="Miyauchi S."/>
            <person name="Viragh M."/>
            <person name="Kuo A."/>
            <person name="Thoen E."/>
            <person name="Andreopoulos B."/>
            <person name="Lu D."/>
            <person name="Skrede I."/>
            <person name="Drula E."/>
            <person name="Henrissat B."/>
            <person name="Morin E."/>
            <person name="Kohler A."/>
            <person name="Barry K."/>
            <person name="LaButti K."/>
            <person name="Morin E."/>
            <person name="Salamov A."/>
            <person name="Lipzen A."/>
            <person name="Mereny Z."/>
            <person name="Hegedus B."/>
            <person name="Baldrian P."/>
            <person name="Stursova M."/>
            <person name="Weitz H."/>
            <person name="Taylor A."/>
            <person name="Grigoriev I.V."/>
            <person name="Nagy L.G."/>
            <person name="Martin F."/>
            <person name="Kauserud H."/>
        </authorList>
    </citation>
    <scope>NUCLEOTIDE SEQUENCE</scope>
    <source>
        <strain evidence="1">CBHHK200</strain>
    </source>
</reference>
<comment type="caution">
    <text evidence="1">The sequence shown here is derived from an EMBL/GenBank/DDBJ whole genome shotgun (WGS) entry which is preliminary data.</text>
</comment>
<accession>A0AAD6WK84</accession>
<feature type="non-terminal residue" evidence="1">
    <location>
        <position position="1"/>
    </location>
</feature>
<dbReference type="AlphaFoldDB" id="A0AAD6WK84"/>
<name>A0AAD6WK84_9AGAR</name>
<sequence>KDVSRSSRFFLWMLLHDGYKVGKHWAKTEGHKFKVTCAQCGITETMEHILTKCDAPGQEKIWELVSELWKLKTNQELPQPTIGQILVCVKMKEKDTGTTRLLRILVSESAYLV</sequence>